<proteinExistence type="predicted"/>
<accession>A0ACC4DUE7</accession>
<dbReference type="Proteomes" id="UP001638806">
    <property type="component" value="Unassembled WGS sequence"/>
</dbReference>
<reference evidence="1" key="1">
    <citation type="submission" date="2024-12" db="EMBL/GenBank/DDBJ databases">
        <title>Comparative genomics and development of molecular markers within Purpureocillium lilacinum and among Purpureocillium species.</title>
        <authorList>
            <person name="Yeh Z.-Y."/>
            <person name="Ni N.-T."/>
            <person name="Lo P.-H."/>
            <person name="Mushyakhwo K."/>
            <person name="Lin C.-F."/>
            <person name="Nai Y.-S."/>
        </authorList>
    </citation>
    <scope>NUCLEOTIDE SEQUENCE</scope>
    <source>
        <strain evidence="1">NCHU-NPUST-175</strain>
    </source>
</reference>
<gene>
    <name evidence="1" type="ORF">ACCO45_005003</name>
</gene>
<protein>
    <submittedName>
        <fullName evidence="1">Uncharacterized protein</fullName>
    </submittedName>
</protein>
<keyword evidence="2" id="KW-1185">Reference proteome</keyword>
<sequence length="307" mass="34208">MAVLSKMPGLSVKVVIKSEAAVEYSSAESEVTGSIAGVASAAGKQGEHLWPRTTTYIESSSGTLFQIEATFGPGFQTAYPEYADRDAICVSAYIDGTWVNCKWLKLNQLRKNEFRTFTISDTYSLSANKEDTVQCLFTFAPVSGVDSATKEKIAEDAKIAKSLGEIRVDIHSGEDNEFRRSQNLCQADRRVCVSREGHEGKGNLPWNIMMENWTAIGQFVFRYRSRDALREEMILPPPRSPSPAKPDINTMSISELRTFAQNLLHAQRDSRSVKREIDDRATVSCEGRQYKLVKLESGEEAVDLTED</sequence>
<organism evidence="1 2">
    <name type="scientific">Purpureocillium lilacinum</name>
    <name type="common">Paecilomyces lilacinus</name>
    <dbReference type="NCBI Taxonomy" id="33203"/>
    <lineage>
        <taxon>Eukaryota</taxon>
        <taxon>Fungi</taxon>
        <taxon>Dikarya</taxon>
        <taxon>Ascomycota</taxon>
        <taxon>Pezizomycotina</taxon>
        <taxon>Sordariomycetes</taxon>
        <taxon>Hypocreomycetidae</taxon>
        <taxon>Hypocreales</taxon>
        <taxon>Ophiocordycipitaceae</taxon>
        <taxon>Purpureocillium</taxon>
    </lineage>
</organism>
<evidence type="ECO:0000313" key="2">
    <source>
        <dbReference type="Proteomes" id="UP001638806"/>
    </source>
</evidence>
<comment type="caution">
    <text evidence="1">The sequence shown here is derived from an EMBL/GenBank/DDBJ whole genome shotgun (WGS) entry which is preliminary data.</text>
</comment>
<dbReference type="EMBL" id="JBGNUJ010000004">
    <property type="protein sequence ID" value="KAL3959886.1"/>
    <property type="molecule type" value="Genomic_DNA"/>
</dbReference>
<name>A0ACC4DUE7_PURLI</name>
<evidence type="ECO:0000313" key="1">
    <source>
        <dbReference type="EMBL" id="KAL3959886.1"/>
    </source>
</evidence>